<dbReference type="OrthoDB" id="1935198at2759"/>
<feature type="compositionally biased region" description="Basic residues" evidence="8">
    <location>
        <begin position="66"/>
        <end position="81"/>
    </location>
</feature>
<dbReference type="EMBL" id="JADFTS010000009">
    <property type="protein sequence ID" value="KAF9588166.1"/>
    <property type="molecule type" value="Genomic_DNA"/>
</dbReference>
<dbReference type="GO" id="GO:0003677">
    <property type="term" value="F:DNA binding"/>
    <property type="evidence" value="ECO:0007669"/>
    <property type="project" value="UniProtKB-KW"/>
</dbReference>
<comment type="caution">
    <text evidence="9">The sequence shown here is derived from an EMBL/GenBank/DDBJ whole genome shotgun (WGS) entry which is preliminary data.</text>
</comment>
<comment type="similarity">
    <text evidence="7">Belongs to the WUS homeobox family.</text>
</comment>
<dbReference type="GO" id="GO:0050793">
    <property type="term" value="P:regulation of developmental process"/>
    <property type="evidence" value="ECO:0007669"/>
    <property type="project" value="InterPro"/>
</dbReference>
<keyword evidence="10" id="KW-1185">Reference proteome</keyword>
<gene>
    <name evidence="9" type="ORF">IFM89_007855</name>
</gene>
<dbReference type="InterPro" id="IPR044557">
    <property type="entry name" value="WOX8/9-like"/>
</dbReference>
<evidence type="ECO:0000256" key="4">
    <source>
        <dbReference type="ARBA" id="ARBA00023155"/>
    </source>
</evidence>
<feature type="region of interest" description="Disordered" evidence="8">
    <location>
        <begin position="66"/>
        <end position="118"/>
    </location>
</feature>
<dbReference type="AlphaFoldDB" id="A0A835GV82"/>
<proteinExistence type="inferred from homology"/>
<evidence type="ECO:0000256" key="3">
    <source>
        <dbReference type="ARBA" id="ARBA00023125"/>
    </source>
</evidence>
<organism evidence="9 10">
    <name type="scientific">Coptis chinensis</name>
    <dbReference type="NCBI Taxonomy" id="261450"/>
    <lineage>
        <taxon>Eukaryota</taxon>
        <taxon>Viridiplantae</taxon>
        <taxon>Streptophyta</taxon>
        <taxon>Embryophyta</taxon>
        <taxon>Tracheophyta</taxon>
        <taxon>Spermatophyta</taxon>
        <taxon>Magnoliopsida</taxon>
        <taxon>Ranunculales</taxon>
        <taxon>Ranunculaceae</taxon>
        <taxon>Coptidoideae</taxon>
        <taxon>Coptis</taxon>
    </lineage>
</organism>
<reference evidence="9 10" key="1">
    <citation type="submission" date="2020-10" db="EMBL/GenBank/DDBJ databases">
        <title>The Coptis chinensis genome and diversification of protoberbering-type alkaloids.</title>
        <authorList>
            <person name="Wang B."/>
            <person name="Shu S."/>
            <person name="Song C."/>
            <person name="Liu Y."/>
        </authorList>
    </citation>
    <scope>NUCLEOTIDE SEQUENCE [LARGE SCALE GENOMIC DNA]</scope>
    <source>
        <strain evidence="9">HL-2020</strain>
        <tissue evidence="9">Leaf</tissue>
    </source>
</reference>
<dbReference type="PANTHER" id="PTHR47288">
    <property type="entry name" value="WUSCHEL-RELATED HOMEOBOX 9"/>
    <property type="match status" value="1"/>
</dbReference>
<feature type="region of interest" description="Disordered" evidence="8">
    <location>
        <begin position="1"/>
        <end position="26"/>
    </location>
</feature>
<accession>A0A835GV82</accession>
<evidence type="ECO:0008006" key="11">
    <source>
        <dbReference type="Google" id="ProtNLM"/>
    </source>
</evidence>
<evidence type="ECO:0000256" key="2">
    <source>
        <dbReference type="ARBA" id="ARBA00023015"/>
    </source>
</evidence>
<dbReference type="GO" id="GO:0003700">
    <property type="term" value="F:DNA-binding transcription factor activity"/>
    <property type="evidence" value="ECO:0007669"/>
    <property type="project" value="InterPro"/>
</dbReference>
<evidence type="ECO:0000256" key="6">
    <source>
        <dbReference type="ARBA" id="ARBA00023242"/>
    </source>
</evidence>
<keyword evidence="4" id="KW-0371">Homeobox</keyword>
<keyword evidence="6" id="KW-0539">Nucleus</keyword>
<keyword evidence="1" id="KW-0217">Developmental protein</keyword>
<sequence>MASSNRHWPSMFKSKPCNPHHQWQHDINPPAHISSCPRAAPYASEYGQVGDANVFYWFQNRKSRSKHKQRHLHTSKSHTHHSSPVSATTFIAPSSSSSSSEKSPPKRTNKLLPIGGLSSLDASNSPTASVNQTYFQSHGDVLADPFFYPMQQTSNNNLISHGLCFPELSNIVQIPHEQVIGPCTAGILLSELLSTHGASKREQEEEKLNLEQQLRVGAMSAPAAVAKSTVYINNVAFEVAIEPFNVREAFGNDVVLIHSSGQPVLTNEWGVTLQSLQPGAVYYLVCTSNIFI</sequence>
<keyword evidence="2" id="KW-0805">Transcription regulation</keyword>
<feature type="compositionally biased region" description="Low complexity" evidence="8">
    <location>
        <begin position="93"/>
        <end position="102"/>
    </location>
</feature>
<evidence type="ECO:0000313" key="10">
    <source>
        <dbReference type="Proteomes" id="UP000631114"/>
    </source>
</evidence>
<protein>
    <recommendedName>
        <fullName evidence="11">Homeobox domain-containing protein</fullName>
    </recommendedName>
</protein>
<evidence type="ECO:0000256" key="8">
    <source>
        <dbReference type="SAM" id="MobiDB-lite"/>
    </source>
</evidence>
<evidence type="ECO:0000256" key="5">
    <source>
        <dbReference type="ARBA" id="ARBA00023163"/>
    </source>
</evidence>
<evidence type="ECO:0000256" key="7">
    <source>
        <dbReference type="ARBA" id="ARBA00024040"/>
    </source>
</evidence>
<evidence type="ECO:0000256" key="1">
    <source>
        <dbReference type="ARBA" id="ARBA00022473"/>
    </source>
</evidence>
<keyword evidence="3" id="KW-0238">DNA-binding</keyword>
<evidence type="ECO:0000313" key="9">
    <source>
        <dbReference type="EMBL" id="KAF9588166.1"/>
    </source>
</evidence>
<dbReference type="Proteomes" id="UP000631114">
    <property type="component" value="Unassembled WGS sequence"/>
</dbReference>
<keyword evidence="5" id="KW-0804">Transcription</keyword>
<dbReference type="PANTHER" id="PTHR47288:SF1">
    <property type="entry name" value="WUSCHEL-RELATED HOMEOBOX 9"/>
    <property type="match status" value="1"/>
</dbReference>
<name>A0A835GV82_9MAGN</name>